<proteinExistence type="predicted"/>
<evidence type="ECO:0000313" key="4">
    <source>
        <dbReference type="WBParaSite" id="GPUH_0001647401-mRNA-1"/>
    </source>
</evidence>
<feature type="compositionally biased region" description="Acidic residues" evidence="1">
    <location>
        <begin position="212"/>
        <end position="224"/>
    </location>
</feature>
<reference evidence="2 3" key="2">
    <citation type="submission" date="2018-11" db="EMBL/GenBank/DDBJ databases">
        <authorList>
            <consortium name="Pathogen Informatics"/>
        </authorList>
    </citation>
    <scope>NUCLEOTIDE SEQUENCE [LARGE SCALE GENOMIC DNA]</scope>
</reference>
<feature type="compositionally biased region" description="Acidic residues" evidence="1">
    <location>
        <begin position="33"/>
        <end position="43"/>
    </location>
</feature>
<accession>A0A183E661</accession>
<feature type="compositionally biased region" description="Basic and acidic residues" evidence="1">
    <location>
        <begin position="111"/>
        <end position="128"/>
    </location>
</feature>
<feature type="compositionally biased region" description="Basic and acidic residues" evidence="1">
    <location>
        <begin position="44"/>
        <end position="58"/>
    </location>
</feature>
<feature type="compositionally biased region" description="Basic and acidic residues" evidence="1">
    <location>
        <begin position="168"/>
        <end position="183"/>
    </location>
</feature>
<feature type="region of interest" description="Disordered" evidence="1">
    <location>
        <begin position="98"/>
        <end position="267"/>
    </location>
</feature>
<feature type="compositionally biased region" description="Polar residues" evidence="1">
    <location>
        <begin position="247"/>
        <end position="260"/>
    </location>
</feature>
<sequence length="309" mass="35196">MDAGKSGTGSESEIRGSVQRDADQGHSRKSEVDEYDDDMFLDEEDRRRLEEMTEKDREAEIFKRVEQREILLARAATARLDLMVVLDGCRHAIQKKIRAQKEHSWGLSKKQQKEKQKEKEKSLKEKGKARGTKRRHVDSEASERSGVDEKRARAIYDADTGNDNEYDEFQRPSELQRKQKQKDAMASLVNRRKQKQEAAMKKKAQSRKSALDVDEVFGDEGSEDEYGKSSGWSRSSTPTRSSRSASEKSQVQSRSPTRTPSPEKKREVCGISQSFLSSLNCPIHNGLDDVKNEATVFCFPLSILIYLNS</sequence>
<dbReference type="EMBL" id="UYRT01083771">
    <property type="protein sequence ID" value="VDN27920.1"/>
    <property type="molecule type" value="Genomic_DNA"/>
</dbReference>
<dbReference type="WBParaSite" id="GPUH_0001647401-mRNA-1">
    <property type="protein sequence ID" value="GPUH_0001647401-mRNA-1"/>
    <property type="gene ID" value="GPUH_0001647401"/>
</dbReference>
<evidence type="ECO:0000256" key="1">
    <source>
        <dbReference type="SAM" id="MobiDB-lite"/>
    </source>
</evidence>
<name>A0A183E661_9BILA</name>
<protein>
    <submittedName>
        <fullName evidence="4">Plus3 domain-containing protein</fullName>
    </submittedName>
</protein>
<dbReference type="OrthoDB" id="166375at2759"/>
<gene>
    <name evidence="2" type="ORF">GPUH_LOCUS16452</name>
</gene>
<dbReference type="AlphaFoldDB" id="A0A183E661"/>
<feature type="region of interest" description="Disordered" evidence="1">
    <location>
        <begin position="1"/>
        <end position="58"/>
    </location>
</feature>
<organism evidence="4">
    <name type="scientific">Gongylonema pulchrum</name>
    <dbReference type="NCBI Taxonomy" id="637853"/>
    <lineage>
        <taxon>Eukaryota</taxon>
        <taxon>Metazoa</taxon>
        <taxon>Ecdysozoa</taxon>
        <taxon>Nematoda</taxon>
        <taxon>Chromadorea</taxon>
        <taxon>Rhabditida</taxon>
        <taxon>Spirurina</taxon>
        <taxon>Spiruromorpha</taxon>
        <taxon>Spiruroidea</taxon>
        <taxon>Gongylonematidae</taxon>
        <taxon>Gongylonema</taxon>
    </lineage>
</organism>
<evidence type="ECO:0000313" key="2">
    <source>
        <dbReference type="EMBL" id="VDN27920.1"/>
    </source>
</evidence>
<reference evidence="4" key="1">
    <citation type="submission" date="2016-06" db="UniProtKB">
        <authorList>
            <consortium name="WormBaseParasite"/>
        </authorList>
    </citation>
    <scope>IDENTIFICATION</scope>
</reference>
<feature type="compositionally biased region" description="Basic and acidic residues" evidence="1">
    <location>
        <begin position="137"/>
        <end position="156"/>
    </location>
</feature>
<keyword evidence="3" id="KW-1185">Reference proteome</keyword>
<feature type="compositionally biased region" description="Low complexity" evidence="1">
    <location>
        <begin position="229"/>
        <end position="244"/>
    </location>
</feature>
<evidence type="ECO:0000313" key="3">
    <source>
        <dbReference type="Proteomes" id="UP000271098"/>
    </source>
</evidence>
<feature type="compositionally biased region" description="Basic and acidic residues" evidence="1">
    <location>
        <begin position="12"/>
        <end position="32"/>
    </location>
</feature>
<dbReference type="Proteomes" id="UP000271098">
    <property type="component" value="Unassembled WGS sequence"/>
</dbReference>